<reference evidence="3" key="1">
    <citation type="journal article" date="2021" name="Nat. Commun.">
        <title>Genetic determinants of endophytism in the Arabidopsis root mycobiome.</title>
        <authorList>
            <person name="Mesny F."/>
            <person name="Miyauchi S."/>
            <person name="Thiergart T."/>
            <person name="Pickel B."/>
            <person name="Atanasova L."/>
            <person name="Karlsson M."/>
            <person name="Huettel B."/>
            <person name="Barry K.W."/>
            <person name="Haridas S."/>
            <person name="Chen C."/>
            <person name="Bauer D."/>
            <person name="Andreopoulos W."/>
            <person name="Pangilinan J."/>
            <person name="LaButti K."/>
            <person name="Riley R."/>
            <person name="Lipzen A."/>
            <person name="Clum A."/>
            <person name="Drula E."/>
            <person name="Henrissat B."/>
            <person name="Kohler A."/>
            <person name="Grigoriev I.V."/>
            <person name="Martin F.M."/>
            <person name="Hacquard S."/>
        </authorList>
    </citation>
    <scope>NUCLEOTIDE SEQUENCE</scope>
    <source>
        <strain evidence="3">MPI-CAGE-CH-0235</strain>
    </source>
</reference>
<proteinExistence type="predicted"/>
<dbReference type="EMBL" id="JAGPNK010000001">
    <property type="protein sequence ID" value="KAH7328853.1"/>
    <property type="molecule type" value="Genomic_DNA"/>
</dbReference>
<comment type="caution">
    <text evidence="3">The sequence shown here is derived from an EMBL/GenBank/DDBJ whole genome shotgun (WGS) entry which is preliminary data.</text>
</comment>
<protein>
    <recommendedName>
        <fullName evidence="5">Secreted protein</fullName>
    </recommendedName>
</protein>
<organism evidence="3 4">
    <name type="scientific">Stachybotrys elegans</name>
    <dbReference type="NCBI Taxonomy" id="80388"/>
    <lineage>
        <taxon>Eukaryota</taxon>
        <taxon>Fungi</taxon>
        <taxon>Dikarya</taxon>
        <taxon>Ascomycota</taxon>
        <taxon>Pezizomycotina</taxon>
        <taxon>Sordariomycetes</taxon>
        <taxon>Hypocreomycetidae</taxon>
        <taxon>Hypocreales</taxon>
        <taxon>Stachybotryaceae</taxon>
        <taxon>Stachybotrys</taxon>
    </lineage>
</organism>
<name>A0A8K0T275_9HYPO</name>
<evidence type="ECO:0000313" key="3">
    <source>
        <dbReference type="EMBL" id="KAH7328853.1"/>
    </source>
</evidence>
<dbReference type="Proteomes" id="UP000813444">
    <property type="component" value="Unassembled WGS sequence"/>
</dbReference>
<sequence length="109" mass="12089">MRLRCLSILLSTRGGVWGRSTGGLRRALEAWYRPRAMALENKVRRRKELLRDDGSKGRWWCGSVHSRQDGWPAGPSSRSLQVRPGLVQKLRAHIGGTPGGEGRRAGSEG</sequence>
<keyword evidence="2" id="KW-0732">Signal</keyword>
<keyword evidence="4" id="KW-1185">Reference proteome</keyword>
<gene>
    <name evidence="3" type="ORF">B0I35DRAFT_28864</name>
</gene>
<dbReference type="AlphaFoldDB" id="A0A8K0T275"/>
<evidence type="ECO:0008006" key="5">
    <source>
        <dbReference type="Google" id="ProtNLM"/>
    </source>
</evidence>
<feature type="region of interest" description="Disordered" evidence="1">
    <location>
        <begin position="90"/>
        <end position="109"/>
    </location>
</feature>
<evidence type="ECO:0000313" key="4">
    <source>
        <dbReference type="Proteomes" id="UP000813444"/>
    </source>
</evidence>
<feature type="chain" id="PRO_5035447738" description="Secreted protein" evidence="2">
    <location>
        <begin position="19"/>
        <end position="109"/>
    </location>
</feature>
<evidence type="ECO:0000256" key="2">
    <source>
        <dbReference type="SAM" id="SignalP"/>
    </source>
</evidence>
<accession>A0A8K0T275</accession>
<evidence type="ECO:0000256" key="1">
    <source>
        <dbReference type="SAM" id="MobiDB-lite"/>
    </source>
</evidence>
<feature type="signal peptide" evidence="2">
    <location>
        <begin position="1"/>
        <end position="18"/>
    </location>
</feature>